<accession>A0ACC2C8Z5</accession>
<name>A0ACC2C8Z5_DIPCM</name>
<reference evidence="2" key="1">
    <citation type="journal article" date="2024" name="Proc. Natl. Acad. Sci. U.S.A.">
        <title>Extraordinary preservation of gene collinearity over three hundred million years revealed in homosporous lycophytes.</title>
        <authorList>
            <person name="Li C."/>
            <person name="Wickell D."/>
            <person name="Kuo L.Y."/>
            <person name="Chen X."/>
            <person name="Nie B."/>
            <person name="Liao X."/>
            <person name="Peng D."/>
            <person name="Ji J."/>
            <person name="Jenkins J."/>
            <person name="Williams M."/>
            <person name="Shu S."/>
            <person name="Plott C."/>
            <person name="Barry K."/>
            <person name="Rajasekar S."/>
            <person name="Grimwood J."/>
            <person name="Han X."/>
            <person name="Sun S."/>
            <person name="Hou Z."/>
            <person name="He W."/>
            <person name="Dai G."/>
            <person name="Sun C."/>
            <person name="Schmutz J."/>
            <person name="Leebens-Mack J.H."/>
            <person name="Li F.W."/>
            <person name="Wang L."/>
        </authorList>
    </citation>
    <scope>NUCLEOTIDE SEQUENCE [LARGE SCALE GENOMIC DNA]</scope>
    <source>
        <strain evidence="2">cv. PW_Plant_1</strain>
    </source>
</reference>
<dbReference type="Proteomes" id="UP001162992">
    <property type="component" value="Chromosome 11"/>
</dbReference>
<comment type="caution">
    <text evidence="1">The sequence shown here is derived from an EMBL/GenBank/DDBJ whole genome shotgun (WGS) entry which is preliminary data.</text>
</comment>
<gene>
    <name evidence="1" type="ORF">O6H91_11G050400</name>
</gene>
<keyword evidence="2" id="KW-1185">Reference proteome</keyword>
<sequence length="484" mass="55563">MGRAAFFVLLVLFVPLSLLLWCFYSTMLPSPSDLLPGEGSSHTKQLRPSASSKCEGRWIYVYNLSESFNHAILERCRDIRRGQDLCPYMENSGMGREVNYGIDSEESGSLGILKKDNPWFNTWQFSLEIYFHERLKKHPCTTSVEADANAFYVPYYAGMDLVYRISHHLPREALSHGLLQWLKGRPSWRRKGGRDHFITLGRIARDFRMPRGSSWGSQMLLHPEWRSMVKLTLERDGTKQDATDKEIGIPYPTFFHPVLATQVQALAVWLLQSKQRVSMASMAGRNRNKTAVFRQRLFDRCEQDQRCSLIVCVPDTESQSPYLALPLNYISGQTVNATCSLPSLLSFFHRSEFCLQPAGDSPSRRSYFDAMLAGCIPVIFDRNSAWTQYTSHLPVDGSSYSIYIPQSALRRQSIFDILHSVPKWKIKLMREKIAELLPRILYTHTSVQQLYPNAVAKTPIEDYMANKDSFERAIDAVLMKMRKL</sequence>
<evidence type="ECO:0000313" key="1">
    <source>
        <dbReference type="EMBL" id="KAJ7538489.1"/>
    </source>
</evidence>
<evidence type="ECO:0000313" key="2">
    <source>
        <dbReference type="Proteomes" id="UP001162992"/>
    </source>
</evidence>
<dbReference type="EMBL" id="CM055102">
    <property type="protein sequence ID" value="KAJ7538489.1"/>
    <property type="molecule type" value="Genomic_DNA"/>
</dbReference>
<organism evidence="1 2">
    <name type="scientific">Diphasiastrum complanatum</name>
    <name type="common">Issler's clubmoss</name>
    <name type="synonym">Lycopodium complanatum</name>
    <dbReference type="NCBI Taxonomy" id="34168"/>
    <lineage>
        <taxon>Eukaryota</taxon>
        <taxon>Viridiplantae</taxon>
        <taxon>Streptophyta</taxon>
        <taxon>Embryophyta</taxon>
        <taxon>Tracheophyta</taxon>
        <taxon>Lycopodiopsida</taxon>
        <taxon>Lycopodiales</taxon>
        <taxon>Lycopodiaceae</taxon>
        <taxon>Lycopodioideae</taxon>
        <taxon>Diphasiastrum</taxon>
    </lineage>
</organism>
<proteinExistence type="predicted"/>
<protein>
    <submittedName>
        <fullName evidence="1">Uncharacterized protein</fullName>
    </submittedName>
</protein>